<evidence type="ECO:0000256" key="1">
    <source>
        <dbReference type="SAM" id="Coils"/>
    </source>
</evidence>
<name>A0AAW8DHW6_9MICC</name>
<comment type="caution">
    <text evidence="4">The sequence shown here is derived from an EMBL/GenBank/DDBJ whole genome shotgun (WGS) entry which is preliminary data.</text>
</comment>
<feature type="coiled-coil region" evidence="1">
    <location>
        <begin position="469"/>
        <end position="534"/>
    </location>
</feature>
<feature type="coiled-coil region" evidence="1">
    <location>
        <begin position="398"/>
        <end position="425"/>
    </location>
</feature>
<feature type="coiled-coil region" evidence="1">
    <location>
        <begin position="571"/>
        <end position="663"/>
    </location>
</feature>
<evidence type="ECO:0000313" key="7">
    <source>
        <dbReference type="Proteomes" id="UP001242995"/>
    </source>
</evidence>
<proteinExistence type="predicted"/>
<sequence length="694" mass="77092">MSILTAPKKTEKRERQKKPDELLASVVRETAVPAAVELLRSNAPFVFPSGTAWAILVLAADRIGGLSRKQCRDEAKGSLIELIEADSICTLATADMLSEEVFGIIPTVETLARMEEYSLLTAPTAADGKTPLYSWAVVYQDQHGLQVDLVADATFAMALGVSTGSIALKDAVGREAWAAHSGETDDELTVEGDVELARIEDGADAEDEGDPLFEGVSDIDADFDEEPAFGDAFGEIADEEAEAPAFEEYTDAKGEEEDNQREHAVMFDEEDEDGGDVSQGSAETASVDDEPVADQEQVRSTIARRFLSEDLDLEVRLDEFATSFGVAAPTVQIVVPDAASSWLGDQIAQLTRHANAQLAKLHADGEAELQTEFVNLMSLHAEQVMRDVAIDRDGSVYKELTTGAKAEYREELAAKEEKGRQAQAEIAKGFEAAIAQVGQQAASQAEVQYRERNKAKIQREQLEAVAAIEAKIENDYAHTQQEILKLRRKDAERRMAIGTTRIFSVLAERQQENLAAERALMVELTNEIQRIIDENRKSDITRAEALAEEQSRFDRVAALEQEHLTIVERLRSEHANRLRRTEDEFEEARLAAIEQMRAREEEWQNSLSREKEKTDAQSKRVTDLLKQMSRMGKSFKKEYDKRITDLQAERQAYINDLERSNQMQMRSSRLTTVLMVAMSLFMAAAGFIAGALLH</sequence>
<keyword evidence="1" id="KW-0175">Coiled coil</keyword>
<evidence type="ECO:0000256" key="2">
    <source>
        <dbReference type="SAM" id="MobiDB-lite"/>
    </source>
</evidence>
<organism evidence="4 7">
    <name type="scientific">Arthrobacter bambusae</name>
    <dbReference type="NCBI Taxonomy" id="1338426"/>
    <lineage>
        <taxon>Bacteria</taxon>
        <taxon>Bacillati</taxon>
        <taxon>Actinomycetota</taxon>
        <taxon>Actinomycetes</taxon>
        <taxon>Micrococcales</taxon>
        <taxon>Micrococcaceae</taxon>
        <taxon>Arthrobacter</taxon>
    </lineage>
</organism>
<dbReference type="EMBL" id="JAUSTF010000004">
    <property type="protein sequence ID" value="MDQ0180802.1"/>
    <property type="molecule type" value="Genomic_DNA"/>
</dbReference>
<keyword evidence="3" id="KW-1133">Transmembrane helix</keyword>
<feature type="region of interest" description="Disordered" evidence="2">
    <location>
        <begin position="269"/>
        <end position="297"/>
    </location>
</feature>
<evidence type="ECO:0000313" key="5">
    <source>
        <dbReference type="EMBL" id="MDQ0180802.1"/>
    </source>
</evidence>
<feature type="transmembrane region" description="Helical" evidence="3">
    <location>
        <begin position="670"/>
        <end position="693"/>
    </location>
</feature>
<evidence type="ECO:0000313" key="4">
    <source>
        <dbReference type="EMBL" id="MDP9904769.1"/>
    </source>
</evidence>
<dbReference type="Proteomes" id="UP001230951">
    <property type="component" value="Unassembled WGS sequence"/>
</dbReference>
<keyword evidence="3" id="KW-0472">Membrane</keyword>
<evidence type="ECO:0000313" key="6">
    <source>
        <dbReference type="Proteomes" id="UP001230951"/>
    </source>
</evidence>
<gene>
    <name evidence="4" type="ORF">J2S90_001724</name>
    <name evidence="5" type="ORF">J2S93_002229</name>
</gene>
<keyword evidence="6" id="KW-1185">Reference proteome</keyword>
<keyword evidence="3" id="KW-0812">Transmembrane</keyword>
<accession>A0AAW8DHW6</accession>
<protein>
    <submittedName>
        <fullName evidence="4">Uncharacterized protein</fullName>
    </submittedName>
</protein>
<dbReference type="Proteomes" id="UP001242995">
    <property type="component" value="Unassembled WGS sequence"/>
</dbReference>
<dbReference type="AlphaFoldDB" id="A0AAW8DHW6"/>
<dbReference type="RefSeq" id="WP_306960676.1">
    <property type="nucleotide sequence ID" value="NZ_JAUSRG010000003.1"/>
</dbReference>
<reference evidence="4 6" key="1">
    <citation type="submission" date="2023-07" db="EMBL/GenBank/DDBJ databases">
        <title>Sorghum-associated microbial communities from plants grown in Nebraska, USA.</title>
        <authorList>
            <person name="Schachtman D."/>
        </authorList>
    </citation>
    <scope>NUCLEOTIDE SEQUENCE</scope>
    <source>
        <strain evidence="4">DS1006</strain>
        <strain evidence="5 6">DS1016</strain>
    </source>
</reference>
<dbReference type="EMBL" id="JAUSRG010000003">
    <property type="protein sequence ID" value="MDP9904769.1"/>
    <property type="molecule type" value="Genomic_DNA"/>
</dbReference>
<evidence type="ECO:0000256" key="3">
    <source>
        <dbReference type="SAM" id="Phobius"/>
    </source>
</evidence>